<keyword evidence="3" id="KW-0540">Nuclease</keyword>
<dbReference type="InterPro" id="IPR051916">
    <property type="entry name" value="GPI-anchor_lipid_remodeler"/>
</dbReference>
<evidence type="ECO:0000256" key="1">
    <source>
        <dbReference type="SAM" id="SignalP"/>
    </source>
</evidence>
<dbReference type="EMBL" id="SWBR01000003">
    <property type="protein sequence ID" value="TKC07908.1"/>
    <property type="molecule type" value="Genomic_DNA"/>
</dbReference>
<dbReference type="OrthoDB" id="5447300at2"/>
<dbReference type="RefSeq" id="WP_136841344.1">
    <property type="nucleotide sequence ID" value="NZ_SWBR01000003.1"/>
</dbReference>
<keyword evidence="4" id="KW-1185">Reference proteome</keyword>
<accession>A0A4U1CMX2</accession>
<dbReference type="GO" id="GO:0004527">
    <property type="term" value="F:exonuclease activity"/>
    <property type="evidence" value="ECO:0007669"/>
    <property type="project" value="UniProtKB-KW"/>
</dbReference>
<gene>
    <name evidence="3" type="ORF">FA048_12130</name>
</gene>
<dbReference type="Gene3D" id="3.60.10.10">
    <property type="entry name" value="Endonuclease/exonuclease/phosphatase"/>
    <property type="match status" value="1"/>
</dbReference>
<keyword evidence="3" id="KW-0255">Endonuclease</keyword>
<reference evidence="3 4" key="1">
    <citation type="submission" date="2019-04" db="EMBL/GenBank/DDBJ databases">
        <title>Pedobacter sp. RP-3-22 sp. nov., isolated from Arctic soil.</title>
        <authorList>
            <person name="Dahal R.H."/>
            <person name="Kim D.-U."/>
        </authorList>
    </citation>
    <scope>NUCLEOTIDE SEQUENCE [LARGE SCALE GENOMIC DNA]</scope>
    <source>
        <strain evidence="3 4">RP-3-22</strain>
    </source>
</reference>
<feature type="signal peptide" evidence="1">
    <location>
        <begin position="1"/>
        <end position="18"/>
    </location>
</feature>
<dbReference type="Pfam" id="PF03372">
    <property type="entry name" value="Exo_endo_phos"/>
    <property type="match status" value="1"/>
</dbReference>
<comment type="caution">
    <text evidence="3">The sequence shown here is derived from an EMBL/GenBank/DDBJ whole genome shotgun (WGS) entry which is preliminary data.</text>
</comment>
<sequence length="269" mass="30082">MKHYFFILPLLLLFTACSDKVTMPAHQTQTSGNNELKVLCYNIHHANPPSKEGLIDLDAIANVIKAENPDVVALQEIDRLTKRSGGIDEAKLLAQKTGMKYHFFRAIDHDGGEYGTMILSKHPFSDIKSISLPEAFPGEDRILAYVTVKMPSGKTFILANTHLDAQRNNDTRTLQMKTILQELSAKREPIILCGDLNSVDTSEAIKLLDQQFKRTCILNCPGTIPVINPTKTIDYIAIKNATWPVKSHIVIPETYASDHRPLVVTFQMN</sequence>
<dbReference type="AlphaFoldDB" id="A0A4U1CMX2"/>
<evidence type="ECO:0000313" key="3">
    <source>
        <dbReference type="EMBL" id="TKC07908.1"/>
    </source>
</evidence>
<dbReference type="GO" id="GO:0006506">
    <property type="term" value="P:GPI anchor biosynthetic process"/>
    <property type="evidence" value="ECO:0007669"/>
    <property type="project" value="TreeGrafter"/>
</dbReference>
<dbReference type="PANTHER" id="PTHR14859">
    <property type="entry name" value="CALCOFLUOR WHITE HYPERSENSITIVE PROTEIN PRECURSOR"/>
    <property type="match status" value="1"/>
</dbReference>
<dbReference type="GO" id="GO:0016020">
    <property type="term" value="C:membrane"/>
    <property type="evidence" value="ECO:0007669"/>
    <property type="project" value="GOC"/>
</dbReference>
<keyword evidence="3" id="KW-0378">Hydrolase</keyword>
<dbReference type="GO" id="GO:0004519">
    <property type="term" value="F:endonuclease activity"/>
    <property type="evidence" value="ECO:0007669"/>
    <property type="project" value="UniProtKB-KW"/>
</dbReference>
<keyword evidence="3" id="KW-0269">Exonuclease</keyword>
<dbReference type="InterPro" id="IPR036691">
    <property type="entry name" value="Endo/exonu/phosph_ase_sf"/>
</dbReference>
<organism evidence="3 4">
    <name type="scientific">Pedobacter polaris</name>
    <dbReference type="NCBI Taxonomy" id="2571273"/>
    <lineage>
        <taxon>Bacteria</taxon>
        <taxon>Pseudomonadati</taxon>
        <taxon>Bacteroidota</taxon>
        <taxon>Sphingobacteriia</taxon>
        <taxon>Sphingobacteriales</taxon>
        <taxon>Sphingobacteriaceae</taxon>
        <taxon>Pedobacter</taxon>
    </lineage>
</organism>
<evidence type="ECO:0000313" key="4">
    <source>
        <dbReference type="Proteomes" id="UP000309488"/>
    </source>
</evidence>
<dbReference type="SUPFAM" id="SSF56219">
    <property type="entry name" value="DNase I-like"/>
    <property type="match status" value="1"/>
</dbReference>
<dbReference type="PROSITE" id="PS51257">
    <property type="entry name" value="PROKAR_LIPOPROTEIN"/>
    <property type="match status" value="1"/>
</dbReference>
<feature type="domain" description="Endonuclease/exonuclease/phosphatase" evidence="2">
    <location>
        <begin position="41"/>
        <end position="259"/>
    </location>
</feature>
<dbReference type="InterPro" id="IPR005135">
    <property type="entry name" value="Endo/exonuclease/phosphatase"/>
</dbReference>
<evidence type="ECO:0000259" key="2">
    <source>
        <dbReference type="Pfam" id="PF03372"/>
    </source>
</evidence>
<dbReference type="PANTHER" id="PTHR14859:SF15">
    <property type="entry name" value="ENDONUCLEASE_EXONUCLEASE_PHOSPHATASE DOMAIN-CONTAINING PROTEIN"/>
    <property type="match status" value="1"/>
</dbReference>
<protein>
    <submittedName>
        <fullName evidence="3">Endonuclease/exonuclease/phosphatase</fullName>
    </submittedName>
</protein>
<name>A0A4U1CMX2_9SPHI</name>
<proteinExistence type="predicted"/>
<feature type="chain" id="PRO_5020700352" evidence="1">
    <location>
        <begin position="19"/>
        <end position="269"/>
    </location>
</feature>
<dbReference type="Proteomes" id="UP000309488">
    <property type="component" value="Unassembled WGS sequence"/>
</dbReference>
<keyword evidence="1" id="KW-0732">Signal</keyword>